<dbReference type="PANTHER" id="PTHR48111">
    <property type="entry name" value="REGULATOR OF RPOS"/>
    <property type="match status" value="1"/>
</dbReference>
<dbReference type="InterPro" id="IPR036388">
    <property type="entry name" value="WH-like_DNA-bd_sf"/>
</dbReference>
<dbReference type="CDD" id="cd00383">
    <property type="entry name" value="trans_reg_C"/>
    <property type="match status" value="1"/>
</dbReference>
<feature type="domain" description="OmpR/PhoB-type" evidence="7">
    <location>
        <begin position="124"/>
        <end position="229"/>
    </location>
</feature>
<evidence type="ECO:0000256" key="2">
    <source>
        <dbReference type="ARBA" id="ARBA00023012"/>
    </source>
</evidence>
<keyword evidence="1" id="KW-0597">Phosphoprotein</keyword>
<dbReference type="Gene3D" id="3.40.50.2300">
    <property type="match status" value="1"/>
</dbReference>
<dbReference type="PROSITE" id="PS50110">
    <property type="entry name" value="RESPONSE_REGULATORY"/>
    <property type="match status" value="1"/>
</dbReference>
<dbReference type="GO" id="GO:0032993">
    <property type="term" value="C:protein-DNA complex"/>
    <property type="evidence" value="ECO:0007669"/>
    <property type="project" value="TreeGrafter"/>
</dbReference>
<dbReference type="SUPFAM" id="SSF52172">
    <property type="entry name" value="CheY-like"/>
    <property type="match status" value="1"/>
</dbReference>
<protein>
    <submittedName>
        <fullName evidence="8">Unannotated protein</fullName>
    </submittedName>
</protein>
<dbReference type="PROSITE" id="PS51755">
    <property type="entry name" value="OMPR_PHOB"/>
    <property type="match status" value="1"/>
</dbReference>
<dbReference type="CDD" id="cd17574">
    <property type="entry name" value="REC_OmpR"/>
    <property type="match status" value="1"/>
</dbReference>
<dbReference type="EMBL" id="CAFBNO010000009">
    <property type="protein sequence ID" value="CAB4950782.1"/>
    <property type="molecule type" value="Genomic_DNA"/>
</dbReference>
<sequence length="230" mass="25520">MHKILVIEDEPDMNELIVEVLETAGYKAEGVLDGIAALEKFASMQPDLVLLDVQLPGLNGLEIAKKIRQTHGTPIIMLTARTDSEDIVLGLEAGADDYVPKPFDSPVLIARIKARLRDLKTSGSEIFTLGPITIDVAGHEVRKDGVRLQLTPLEFKLLETLAATPGEVFSREELLIKVWGYKFEPNDKFKPDTRLVNVHVQRLRSKIEEDADTPHFVLTERGIGYKAGSN</sequence>
<dbReference type="InterPro" id="IPR039420">
    <property type="entry name" value="WalR-like"/>
</dbReference>
<reference evidence="8" key="1">
    <citation type="submission" date="2020-05" db="EMBL/GenBank/DDBJ databases">
        <authorList>
            <person name="Chiriac C."/>
            <person name="Salcher M."/>
            <person name="Ghai R."/>
            <person name="Kavagutti S V."/>
        </authorList>
    </citation>
    <scope>NUCLEOTIDE SEQUENCE</scope>
</reference>
<dbReference type="GO" id="GO:0000156">
    <property type="term" value="F:phosphorelay response regulator activity"/>
    <property type="evidence" value="ECO:0007669"/>
    <property type="project" value="TreeGrafter"/>
</dbReference>
<evidence type="ECO:0000259" key="7">
    <source>
        <dbReference type="PROSITE" id="PS51755"/>
    </source>
</evidence>
<organism evidence="8">
    <name type="scientific">freshwater metagenome</name>
    <dbReference type="NCBI Taxonomy" id="449393"/>
    <lineage>
        <taxon>unclassified sequences</taxon>
        <taxon>metagenomes</taxon>
        <taxon>ecological metagenomes</taxon>
    </lineage>
</organism>
<dbReference type="SMART" id="SM00448">
    <property type="entry name" value="REC"/>
    <property type="match status" value="1"/>
</dbReference>
<dbReference type="GO" id="GO:0005829">
    <property type="term" value="C:cytosol"/>
    <property type="evidence" value="ECO:0007669"/>
    <property type="project" value="TreeGrafter"/>
</dbReference>
<dbReference type="AlphaFoldDB" id="A0A6J7K8Z3"/>
<dbReference type="Pfam" id="PF00486">
    <property type="entry name" value="Trans_reg_C"/>
    <property type="match status" value="1"/>
</dbReference>
<keyword evidence="2" id="KW-0902">Two-component regulatory system</keyword>
<dbReference type="InterPro" id="IPR001789">
    <property type="entry name" value="Sig_transdc_resp-reg_receiver"/>
</dbReference>
<feature type="domain" description="Response regulatory" evidence="6">
    <location>
        <begin position="3"/>
        <end position="116"/>
    </location>
</feature>
<keyword evidence="3" id="KW-0805">Transcription regulation</keyword>
<dbReference type="PANTHER" id="PTHR48111:SF21">
    <property type="entry name" value="DNA-BINDING DUAL MASTER TRANSCRIPTIONAL REGULATOR RPAA"/>
    <property type="match status" value="1"/>
</dbReference>
<dbReference type="Pfam" id="PF00072">
    <property type="entry name" value="Response_reg"/>
    <property type="match status" value="1"/>
</dbReference>
<name>A0A6J7K8Z3_9ZZZZ</name>
<dbReference type="FunFam" id="1.10.10.10:FF:000018">
    <property type="entry name" value="DNA-binding response regulator ResD"/>
    <property type="match status" value="1"/>
</dbReference>
<evidence type="ECO:0000256" key="4">
    <source>
        <dbReference type="ARBA" id="ARBA00023125"/>
    </source>
</evidence>
<dbReference type="FunFam" id="3.40.50.2300:FF:000001">
    <property type="entry name" value="DNA-binding response regulator PhoB"/>
    <property type="match status" value="1"/>
</dbReference>
<evidence type="ECO:0000313" key="8">
    <source>
        <dbReference type="EMBL" id="CAB4950782.1"/>
    </source>
</evidence>
<keyword evidence="4" id="KW-0238">DNA-binding</keyword>
<dbReference type="GO" id="GO:0006355">
    <property type="term" value="P:regulation of DNA-templated transcription"/>
    <property type="evidence" value="ECO:0007669"/>
    <property type="project" value="InterPro"/>
</dbReference>
<dbReference type="GO" id="GO:0000976">
    <property type="term" value="F:transcription cis-regulatory region binding"/>
    <property type="evidence" value="ECO:0007669"/>
    <property type="project" value="TreeGrafter"/>
</dbReference>
<dbReference type="Gene3D" id="6.10.250.690">
    <property type="match status" value="1"/>
</dbReference>
<dbReference type="Gene3D" id="1.10.10.10">
    <property type="entry name" value="Winged helix-like DNA-binding domain superfamily/Winged helix DNA-binding domain"/>
    <property type="match status" value="1"/>
</dbReference>
<gene>
    <name evidence="8" type="ORF">UFOPK3837_00413</name>
</gene>
<evidence type="ECO:0000256" key="3">
    <source>
        <dbReference type="ARBA" id="ARBA00023015"/>
    </source>
</evidence>
<dbReference type="InterPro" id="IPR001867">
    <property type="entry name" value="OmpR/PhoB-type_DNA-bd"/>
</dbReference>
<keyword evidence="5" id="KW-0804">Transcription</keyword>
<proteinExistence type="predicted"/>
<evidence type="ECO:0000256" key="5">
    <source>
        <dbReference type="ARBA" id="ARBA00023163"/>
    </source>
</evidence>
<dbReference type="SMART" id="SM00862">
    <property type="entry name" value="Trans_reg_C"/>
    <property type="match status" value="1"/>
</dbReference>
<evidence type="ECO:0000259" key="6">
    <source>
        <dbReference type="PROSITE" id="PS50110"/>
    </source>
</evidence>
<evidence type="ECO:0000256" key="1">
    <source>
        <dbReference type="ARBA" id="ARBA00022553"/>
    </source>
</evidence>
<dbReference type="InterPro" id="IPR011006">
    <property type="entry name" value="CheY-like_superfamily"/>
</dbReference>
<accession>A0A6J7K8Z3</accession>